<dbReference type="Proteomes" id="UP000007388">
    <property type="component" value="Plasmid pTTJL1802"/>
</dbReference>
<dbReference type="HOGENOM" id="CLU_169740_0_0_0"/>
<proteinExistence type="predicted"/>
<reference evidence="1 2" key="1">
    <citation type="journal article" date="2013" name="Genome Announc.">
        <title>Whole Genome Sequencing of Thermus oshimai JL-2 and Thermus thermophilus JL-18, Incomplete Denitrifiers from the United States Great Basin.</title>
        <authorList>
            <person name="Murugapiran S.K."/>
            <person name="Huntemann M."/>
            <person name="Wei C.L."/>
            <person name="Han J."/>
            <person name="Detter J.C."/>
            <person name="Han C.S."/>
            <person name="Erkkila T.H."/>
            <person name="Teshima H."/>
            <person name="Chen A."/>
            <person name="Kyrpides N."/>
            <person name="Mavrommatis K."/>
            <person name="Markowitz V."/>
            <person name="Szeto E."/>
            <person name="Ivanova N."/>
            <person name="Pagani I."/>
            <person name="Lam J."/>
            <person name="McDonald A.I."/>
            <person name="Dodsworth J.A."/>
            <person name="Pati A."/>
            <person name="Goodwin L."/>
            <person name="Peters L."/>
            <person name="Pitluck S."/>
            <person name="Woyke T."/>
            <person name="Hedlund B.P."/>
        </authorList>
    </citation>
    <scope>NUCLEOTIDE SEQUENCE [LARGE SCALE GENOMIC DNA]</scope>
    <source>
        <strain evidence="1 2">JL-18</strain>
        <plasmid evidence="1 2">pTTJL1802</plasmid>
    </source>
</reference>
<keyword evidence="1" id="KW-0614">Plasmid</keyword>
<dbReference type="EMBL" id="CP003254">
    <property type="protein sequence ID" value="AFH40220.1"/>
    <property type="molecule type" value="Genomic_DNA"/>
</dbReference>
<sequence>MNLPIGVLFQRSGRAWGPGAAPLRKATRRLVIRFKDGSTTSLDLVPGREAEDLLFGAPFPQMNLRHLRHFPGREVEVVEEQAYDPEHPRRFRYARREDLEALLLSYKGEGLGEGV</sequence>
<dbReference type="KEGG" id="ttl:TtJL18_2394"/>
<dbReference type="AlphaFoldDB" id="H9ZV60"/>
<protein>
    <submittedName>
        <fullName evidence="1">Uncharacterized protein</fullName>
    </submittedName>
</protein>
<accession>H9ZV60</accession>
<evidence type="ECO:0000313" key="1">
    <source>
        <dbReference type="EMBL" id="AFH40220.1"/>
    </source>
</evidence>
<dbReference type="PATRIC" id="fig|798128.4.peg.2333"/>
<geneLocation type="plasmid" evidence="1 2">
    <name>pTTJL1802</name>
</geneLocation>
<organism evidence="1 2">
    <name type="scientific">Thermus thermophilus JL-18</name>
    <dbReference type="NCBI Taxonomy" id="798128"/>
    <lineage>
        <taxon>Bacteria</taxon>
        <taxon>Thermotogati</taxon>
        <taxon>Deinococcota</taxon>
        <taxon>Deinococci</taxon>
        <taxon>Thermales</taxon>
        <taxon>Thermaceae</taxon>
        <taxon>Thermus</taxon>
    </lineage>
</organism>
<evidence type="ECO:0000313" key="2">
    <source>
        <dbReference type="Proteomes" id="UP000007388"/>
    </source>
</evidence>
<gene>
    <name evidence="1" type="ORF">TtJL18_2394</name>
</gene>
<name>H9ZV60_THETH</name>